<feature type="region of interest" description="Disordered" evidence="1">
    <location>
        <begin position="18"/>
        <end position="85"/>
    </location>
</feature>
<protein>
    <submittedName>
        <fullName evidence="2">Uncharacterized protein</fullName>
    </submittedName>
</protein>
<feature type="region of interest" description="Disordered" evidence="1">
    <location>
        <begin position="104"/>
        <end position="144"/>
    </location>
</feature>
<organism evidence="2 3">
    <name type="scientific">Moniliophthora roreri</name>
    <name type="common">Frosty pod rot fungus</name>
    <name type="synonym">Monilia roreri</name>
    <dbReference type="NCBI Taxonomy" id="221103"/>
    <lineage>
        <taxon>Eukaryota</taxon>
        <taxon>Fungi</taxon>
        <taxon>Dikarya</taxon>
        <taxon>Basidiomycota</taxon>
        <taxon>Agaricomycotina</taxon>
        <taxon>Agaricomycetes</taxon>
        <taxon>Agaricomycetidae</taxon>
        <taxon>Agaricales</taxon>
        <taxon>Marasmiineae</taxon>
        <taxon>Marasmiaceae</taxon>
        <taxon>Moniliophthora</taxon>
    </lineage>
</organism>
<dbReference type="EMBL" id="LATX01001785">
    <property type="protein sequence ID" value="KTB38065.1"/>
    <property type="molecule type" value="Genomic_DNA"/>
</dbReference>
<feature type="compositionally biased region" description="Polar residues" evidence="1">
    <location>
        <begin position="60"/>
        <end position="81"/>
    </location>
</feature>
<feature type="compositionally biased region" description="Low complexity" evidence="1">
    <location>
        <begin position="130"/>
        <end position="141"/>
    </location>
</feature>
<sequence>MTISSSTIPDLHLLRQSHLPSSPQTTSTDPNHLQVPNHEHPPTPPPVVTPSNPSPKLTDYKSNSAQRLRTSPLQPENNSTKPLPHPLASLAQQLQQITLHAPGEPVTGQTLMTNGIPPPGLSNPRPPNPNENNADNKTTNPESQRLYSPINQVSMTDFLNAISVADQATIHRTVEITSARSVTSSTLTISLNIAYYYTGVNEFLLQGLPTVIHALTDLRMTTVIQPLSVALQMSHTSTEEEEEELPMHIIRITDDREPVIITTPDGEERMFILVRYVNGATVYEAGTLNVNRE</sequence>
<gene>
    <name evidence="2" type="ORF">WG66_9380</name>
</gene>
<evidence type="ECO:0000256" key="1">
    <source>
        <dbReference type="SAM" id="MobiDB-lite"/>
    </source>
</evidence>
<proteinExistence type="predicted"/>
<feature type="compositionally biased region" description="Polar residues" evidence="1">
    <location>
        <begin position="18"/>
        <end position="31"/>
    </location>
</feature>
<evidence type="ECO:0000313" key="3">
    <source>
        <dbReference type="Proteomes" id="UP000054988"/>
    </source>
</evidence>
<comment type="caution">
    <text evidence="2">The sequence shown here is derived from an EMBL/GenBank/DDBJ whole genome shotgun (WGS) entry which is preliminary data.</text>
</comment>
<feature type="compositionally biased region" description="Pro residues" evidence="1">
    <location>
        <begin position="116"/>
        <end position="129"/>
    </location>
</feature>
<dbReference type="AlphaFoldDB" id="A0A0W0FP93"/>
<name>A0A0W0FP93_MONRR</name>
<dbReference type="Proteomes" id="UP000054988">
    <property type="component" value="Unassembled WGS sequence"/>
</dbReference>
<accession>A0A0W0FP93</accession>
<evidence type="ECO:0000313" key="2">
    <source>
        <dbReference type="EMBL" id="KTB38065.1"/>
    </source>
</evidence>
<reference evidence="2 3" key="1">
    <citation type="submission" date="2015-12" db="EMBL/GenBank/DDBJ databases">
        <title>Draft genome sequence of Moniliophthora roreri, the causal agent of frosty pod rot of cacao.</title>
        <authorList>
            <person name="Aime M.C."/>
            <person name="Diaz-Valderrama J.R."/>
            <person name="Kijpornyongpan T."/>
            <person name="Phillips-Mora W."/>
        </authorList>
    </citation>
    <scope>NUCLEOTIDE SEQUENCE [LARGE SCALE GENOMIC DNA]</scope>
    <source>
        <strain evidence="2 3">MCA 2952</strain>
    </source>
</reference>